<accession>A0A437AJZ7</accession>
<reference evidence="1 2" key="1">
    <citation type="submission" date="2018-10" db="EMBL/GenBank/DDBJ databases">
        <title>Draft genome sequence of the microsporidian Tubulinosema ratisbonensis.</title>
        <authorList>
            <person name="Polonais V."/>
            <person name="Peyretaillade E."/>
            <person name="Niehus S."/>
            <person name="Wawrzyniak I."/>
            <person name="Franchet A."/>
            <person name="Gaspin C."/>
            <person name="Reichstadt M."/>
            <person name="Belser C."/>
            <person name="Labadie K."/>
            <person name="Delbac F."/>
            <person name="Ferrandon D."/>
        </authorList>
    </citation>
    <scope>NUCLEOTIDE SEQUENCE [LARGE SCALE GENOMIC DNA]</scope>
    <source>
        <strain evidence="1 2">Franzen</strain>
    </source>
</reference>
<sequence>GLELRNLYHNQYIFFLFLTKYRRFKGSFDIKTNKICFDTTDNDNITICKAPKELFFINFNDEKHFENRFKDLKLKKITKYPILEIKDYKSSTSYKPSEFIFSVDRKNKTEILYGCKNGEIYKVFNSEGIVENFDLNQEFNFLVIKYQLDFTRIE</sequence>
<comment type="caution">
    <text evidence="1">The sequence shown here is derived from an EMBL/GenBank/DDBJ whole genome shotgun (WGS) entry which is preliminary data.</text>
</comment>
<feature type="non-terminal residue" evidence="1">
    <location>
        <position position="1"/>
    </location>
</feature>
<organism evidence="1 2">
    <name type="scientific">Tubulinosema ratisbonensis</name>
    <dbReference type="NCBI Taxonomy" id="291195"/>
    <lineage>
        <taxon>Eukaryota</taxon>
        <taxon>Fungi</taxon>
        <taxon>Fungi incertae sedis</taxon>
        <taxon>Microsporidia</taxon>
        <taxon>Tubulinosematoidea</taxon>
        <taxon>Tubulinosematidae</taxon>
        <taxon>Tubulinosema</taxon>
    </lineage>
</organism>
<evidence type="ECO:0000313" key="2">
    <source>
        <dbReference type="Proteomes" id="UP000282876"/>
    </source>
</evidence>
<keyword evidence="2" id="KW-1185">Reference proteome</keyword>
<dbReference type="EMBL" id="RCSS01000519">
    <property type="protein sequence ID" value="RVD91442.1"/>
    <property type="molecule type" value="Genomic_DNA"/>
</dbReference>
<gene>
    <name evidence="1" type="ORF">TUBRATIS_21090</name>
</gene>
<protein>
    <submittedName>
        <fullName evidence="1">Uncharacterized protein</fullName>
    </submittedName>
</protein>
<dbReference type="AlphaFoldDB" id="A0A437AJZ7"/>
<evidence type="ECO:0000313" key="1">
    <source>
        <dbReference type="EMBL" id="RVD91442.1"/>
    </source>
</evidence>
<name>A0A437AJZ7_9MICR</name>
<dbReference type="VEuPathDB" id="MicrosporidiaDB:TUBRATIS_21090"/>
<proteinExistence type="predicted"/>
<dbReference type="Proteomes" id="UP000282876">
    <property type="component" value="Unassembled WGS sequence"/>
</dbReference>